<organism evidence="2 3">
    <name type="scientific">Salvia divinorum</name>
    <name type="common">Maria pastora</name>
    <name type="synonym">Diviner's sage</name>
    <dbReference type="NCBI Taxonomy" id="28513"/>
    <lineage>
        <taxon>Eukaryota</taxon>
        <taxon>Viridiplantae</taxon>
        <taxon>Streptophyta</taxon>
        <taxon>Embryophyta</taxon>
        <taxon>Tracheophyta</taxon>
        <taxon>Spermatophyta</taxon>
        <taxon>Magnoliopsida</taxon>
        <taxon>eudicotyledons</taxon>
        <taxon>Gunneridae</taxon>
        <taxon>Pentapetalae</taxon>
        <taxon>asterids</taxon>
        <taxon>lamiids</taxon>
        <taxon>Lamiales</taxon>
        <taxon>Lamiaceae</taxon>
        <taxon>Nepetoideae</taxon>
        <taxon>Mentheae</taxon>
        <taxon>Salviinae</taxon>
        <taxon>Salvia</taxon>
        <taxon>Salvia subgen. Calosphace</taxon>
    </lineage>
</organism>
<accession>A0ABD1HVD3</accession>
<dbReference type="SUPFAM" id="SSF81383">
    <property type="entry name" value="F-box domain"/>
    <property type="match status" value="1"/>
</dbReference>
<evidence type="ECO:0000313" key="2">
    <source>
        <dbReference type="EMBL" id="KAL1559970.1"/>
    </source>
</evidence>
<dbReference type="InterPro" id="IPR032675">
    <property type="entry name" value="LRR_dom_sf"/>
</dbReference>
<name>A0ABD1HVD3_SALDI</name>
<feature type="domain" description="F-box" evidence="1">
    <location>
        <begin position="13"/>
        <end position="57"/>
    </location>
</feature>
<comment type="caution">
    <text evidence="2">The sequence shown here is derived from an EMBL/GenBank/DDBJ whole genome shotgun (WGS) entry which is preliminary data.</text>
</comment>
<dbReference type="EMBL" id="JBEAFC010000004">
    <property type="protein sequence ID" value="KAL1559970.1"/>
    <property type="molecule type" value="Genomic_DNA"/>
</dbReference>
<evidence type="ECO:0000259" key="1">
    <source>
        <dbReference type="Pfam" id="PF12937"/>
    </source>
</evidence>
<dbReference type="InterPro" id="IPR036047">
    <property type="entry name" value="F-box-like_dom_sf"/>
</dbReference>
<keyword evidence="3" id="KW-1185">Reference proteome</keyword>
<proteinExistence type="predicted"/>
<dbReference type="Proteomes" id="UP001567538">
    <property type="component" value="Unassembled WGS sequence"/>
</dbReference>
<reference evidence="2 3" key="1">
    <citation type="submission" date="2024-06" db="EMBL/GenBank/DDBJ databases">
        <title>A chromosome level genome sequence of Diviner's sage (Salvia divinorum).</title>
        <authorList>
            <person name="Ford S.A."/>
            <person name="Ro D.-K."/>
            <person name="Ness R.W."/>
            <person name="Phillips M.A."/>
        </authorList>
    </citation>
    <scope>NUCLEOTIDE SEQUENCE [LARGE SCALE GENOMIC DNA]</scope>
    <source>
        <strain evidence="2">SAF-2024a</strain>
        <tissue evidence="2">Leaf</tissue>
    </source>
</reference>
<sequence length="104" mass="12054">MWGNVLLSPPRIELPQDVTTNILHRQGAKSELKCAQKVCTTWWKVSNDPTLWQAIDFSNPRQGVFNDEYNVMCCCAVDRSHGQLVELTIHYFNDDVLFDYIVHQ</sequence>
<dbReference type="InterPro" id="IPR001810">
    <property type="entry name" value="F-box_dom"/>
</dbReference>
<gene>
    <name evidence="2" type="ORF">AAHA92_10246</name>
</gene>
<dbReference type="AlphaFoldDB" id="A0ABD1HVD3"/>
<dbReference type="Gene3D" id="3.80.10.10">
    <property type="entry name" value="Ribonuclease Inhibitor"/>
    <property type="match status" value="1"/>
</dbReference>
<dbReference type="PANTHER" id="PTHR38926">
    <property type="entry name" value="F-BOX DOMAIN CONTAINING PROTEIN, EXPRESSED"/>
    <property type="match status" value="1"/>
</dbReference>
<evidence type="ECO:0000313" key="3">
    <source>
        <dbReference type="Proteomes" id="UP001567538"/>
    </source>
</evidence>
<protein>
    <submittedName>
        <fullName evidence="2">F-box protein SKIP19-like</fullName>
    </submittedName>
</protein>
<dbReference type="PANTHER" id="PTHR38926:SF2">
    <property type="entry name" value="F-BOX_LRR-REPEAT PROTEIN 21-RELATED"/>
    <property type="match status" value="1"/>
</dbReference>
<dbReference type="Pfam" id="PF12937">
    <property type="entry name" value="F-box-like"/>
    <property type="match status" value="1"/>
</dbReference>